<dbReference type="Pfam" id="PF00561">
    <property type="entry name" value="Abhydrolase_1"/>
    <property type="match status" value="1"/>
</dbReference>
<keyword evidence="1" id="KW-1133">Transmembrane helix</keyword>
<dbReference type="Proteomes" id="UP001465976">
    <property type="component" value="Unassembled WGS sequence"/>
</dbReference>
<dbReference type="PRINTS" id="PR00111">
    <property type="entry name" value="ABHYDROLASE"/>
</dbReference>
<dbReference type="PRINTS" id="PR00412">
    <property type="entry name" value="EPOXHYDRLASE"/>
</dbReference>
<dbReference type="InterPro" id="IPR000639">
    <property type="entry name" value="Epox_hydrolase-like"/>
</dbReference>
<keyword evidence="1" id="KW-0472">Membrane</keyword>
<dbReference type="InterPro" id="IPR050228">
    <property type="entry name" value="Carboxylesterase_BioH"/>
</dbReference>
<evidence type="ECO:0000313" key="4">
    <source>
        <dbReference type="Proteomes" id="UP001465976"/>
    </source>
</evidence>
<keyword evidence="4" id="KW-1185">Reference proteome</keyword>
<name>A0ABR3F3B5_9AGAR</name>
<dbReference type="InterPro" id="IPR000073">
    <property type="entry name" value="AB_hydrolase_1"/>
</dbReference>
<comment type="caution">
    <text evidence="3">The sequence shown here is derived from an EMBL/GenBank/DDBJ whole genome shotgun (WGS) entry which is preliminary data.</text>
</comment>
<dbReference type="PANTHER" id="PTHR43194:SF2">
    <property type="entry name" value="PEROXISOMAL MEMBRANE PROTEIN LPX1"/>
    <property type="match status" value="1"/>
</dbReference>
<protein>
    <recommendedName>
        <fullName evidence="2">AB hydrolase-1 domain-containing protein</fullName>
    </recommendedName>
</protein>
<keyword evidence="1" id="KW-0812">Transmembrane</keyword>
<dbReference type="SUPFAM" id="SSF53474">
    <property type="entry name" value="alpha/beta-Hydrolases"/>
    <property type="match status" value="1"/>
</dbReference>
<dbReference type="EMBL" id="JBAHYK010001063">
    <property type="protein sequence ID" value="KAL0569725.1"/>
    <property type="molecule type" value="Genomic_DNA"/>
</dbReference>
<organism evidence="3 4">
    <name type="scientific">Marasmius crinis-equi</name>
    <dbReference type="NCBI Taxonomy" id="585013"/>
    <lineage>
        <taxon>Eukaryota</taxon>
        <taxon>Fungi</taxon>
        <taxon>Dikarya</taxon>
        <taxon>Basidiomycota</taxon>
        <taxon>Agaricomycotina</taxon>
        <taxon>Agaricomycetes</taxon>
        <taxon>Agaricomycetidae</taxon>
        <taxon>Agaricales</taxon>
        <taxon>Marasmiineae</taxon>
        <taxon>Marasmiaceae</taxon>
        <taxon>Marasmius</taxon>
    </lineage>
</organism>
<dbReference type="Gene3D" id="3.40.50.1820">
    <property type="entry name" value="alpha/beta hydrolase"/>
    <property type="match status" value="1"/>
</dbReference>
<reference evidence="3 4" key="1">
    <citation type="submission" date="2024-02" db="EMBL/GenBank/DDBJ databases">
        <title>A draft genome for the cacao thread blight pathogen Marasmius crinis-equi.</title>
        <authorList>
            <person name="Cohen S.P."/>
            <person name="Baruah I.K."/>
            <person name="Amoako-Attah I."/>
            <person name="Bukari Y."/>
            <person name="Meinhardt L.W."/>
            <person name="Bailey B.A."/>
        </authorList>
    </citation>
    <scope>NUCLEOTIDE SEQUENCE [LARGE SCALE GENOMIC DNA]</scope>
    <source>
        <strain evidence="3 4">GH-76</strain>
    </source>
</reference>
<feature type="transmembrane region" description="Helical" evidence="1">
    <location>
        <begin position="6"/>
        <end position="29"/>
    </location>
</feature>
<dbReference type="InterPro" id="IPR029058">
    <property type="entry name" value="AB_hydrolase_fold"/>
</dbReference>
<sequence>MVAITGPFHCLSYILLVLPPILLTGYLLVSFPHPPESLHIHPSLASLPSESKSWSIYPEDFYAGGGYVRFPYGRVRYWLFGPEDGQKIVLIHGLSIPAFVWRDVAPGLAEKGLRVLVYDLYGRGYSDAPQTTYDTQLYITQLALLMQHVKWDKAVVAGLSMGGAIAAAFTANFPNLVEDRTIVISSAGLIQSSDLPRTAKVISLPVIQAISSSALAQKLIQLRTNSPNDPSKPVNPLHEIVRLQSAHLPGYNAALSSSLRDGPIRGEERSFRSEVWRGRRLLIIHGTADNTVPYRYASKIQSLLPIPIPVPTSTEKQQQQLKGCHSKIITIDGGGHDLTHSHSKEVVEHIYKWVHGSSSSSS</sequence>
<proteinExistence type="predicted"/>
<evidence type="ECO:0000313" key="3">
    <source>
        <dbReference type="EMBL" id="KAL0569725.1"/>
    </source>
</evidence>
<gene>
    <name evidence="3" type="ORF">V5O48_012240</name>
</gene>
<accession>A0ABR3F3B5</accession>
<evidence type="ECO:0000256" key="1">
    <source>
        <dbReference type="SAM" id="Phobius"/>
    </source>
</evidence>
<evidence type="ECO:0000259" key="2">
    <source>
        <dbReference type="Pfam" id="PF00561"/>
    </source>
</evidence>
<feature type="domain" description="AB hydrolase-1" evidence="2">
    <location>
        <begin position="88"/>
        <end position="305"/>
    </location>
</feature>
<dbReference type="PANTHER" id="PTHR43194">
    <property type="entry name" value="HYDROLASE ALPHA/BETA FOLD FAMILY"/>
    <property type="match status" value="1"/>
</dbReference>